<comment type="subcellular location">
    <subcellularLocation>
        <location evidence="1 9">Cell membrane</location>
        <topology evidence="1 9">Multi-pass membrane protein</topology>
    </subcellularLocation>
</comment>
<feature type="transmembrane region" description="Helical" evidence="9">
    <location>
        <begin position="394"/>
        <end position="414"/>
    </location>
</feature>
<dbReference type="NCBIfam" id="TIGR01129">
    <property type="entry name" value="secD"/>
    <property type="match status" value="1"/>
</dbReference>
<organism evidence="13 14">
    <name type="scientific">Candidatus Jorgensenbacteria bacterium CG23_combo_of_CG06-09_8_20_14_all_54_14</name>
    <dbReference type="NCBI Taxonomy" id="1974595"/>
    <lineage>
        <taxon>Bacteria</taxon>
        <taxon>Candidatus Joergenseniibacteriota</taxon>
    </lineage>
</organism>
<keyword evidence="5 9" id="KW-0653">Protein transport</keyword>
<keyword evidence="3 9" id="KW-1003">Cell membrane</keyword>
<comment type="caution">
    <text evidence="9">Lacks conserved residue(s) required for the propagation of feature annotation.</text>
</comment>
<feature type="domain" description="Protein translocase subunit SecDF P1" evidence="11">
    <location>
        <begin position="73"/>
        <end position="130"/>
    </location>
</feature>
<feature type="transmembrane region" description="Helical" evidence="9">
    <location>
        <begin position="317"/>
        <end position="338"/>
    </location>
</feature>
<dbReference type="HAMAP" id="MF_01463_B">
    <property type="entry name" value="SecD_B"/>
    <property type="match status" value="1"/>
</dbReference>
<feature type="transmembrane region" description="Helical" evidence="9">
    <location>
        <begin position="291"/>
        <end position="311"/>
    </location>
</feature>
<dbReference type="PRINTS" id="PR00702">
    <property type="entry name" value="ACRIFLAVINRP"/>
</dbReference>
<dbReference type="Gene3D" id="1.20.1640.10">
    <property type="entry name" value="Multidrug efflux transporter AcrB transmembrane domain"/>
    <property type="match status" value="1"/>
</dbReference>
<comment type="function">
    <text evidence="9">Part of the Sec protein translocase complex. Interacts with the SecYEG preprotein conducting channel. SecDF uses the proton motive force (PMF) to complete protein translocation after the ATP-dependent function of SecA.</text>
</comment>
<feature type="domain" description="Protein export membrane protein SecD/SecF C-terminal" evidence="10">
    <location>
        <begin position="248"/>
        <end position="416"/>
    </location>
</feature>
<dbReference type="Proteomes" id="UP000228812">
    <property type="component" value="Unassembled WGS sequence"/>
</dbReference>
<dbReference type="Gene3D" id="3.30.70.3400">
    <property type="match status" value="1"/>
</dbReference>
<dbReference type="AlphaFoldDB" id="A0A2G9Z9I0"/>
<evidence type="ECO:0000259" key="10">
    <source>
        <dbReference type="Pfam" id="PF02355"/>
    </source>
</evidence>
<sequence>MAKQGRLVALIIFLIGLSLGAALFAYEPLWQRISSFRPWSLGLDLAGGSLLTYEIDLKDVAAQDRASVVSGLRDVIEKRVNLFGVAEPRIYTESRGEAQRLVVELAGIRDVGQAIKEIGATPFLDFREVAPGDTTSTVKFIPSALTGRYVVGAQVSRGQNSGFPEIDFSLNDEGAKLFEDLTRRNVGKPICLFIDGAPIIPDNIRDSCPTVQTEISGGRARITGEFTLARAKQLVERFNAGALPAPITLVNQQTVSPDLGKDSLQKAIFAGAAGTLIVIIFMLIYYRGLGLFAAAALLMYVALTLGLFKIIPITLTLSGIAGFILSIGMAVDANILVFERTKEELKKGLSRTVAIEEGFRRAWTSIRDSNVSTMITSAVLYYCTSSFVQGFALALFLGVVMSMLSAITVTRTLLRVFLARSAS</sequence>
<dbReference type="SUPFAM" id="SSF82866">
    <property type="entry name" value="Multidrug efflux transporter AcrB transmembrane domain"/>
    <property type="match status" value="1"/>
</dbReference>
<dbReference type="GO" id="GO:0043952">
    <property type="term" value="P:protein transport by the Sec complex"/>
    <property type="evidence" value="ECO:0007669"/>
    <property type="project" value="UniProtKB-UniRule"/>
</dbReference>
<dbReference type="GO" id="GO:0006605">
    <property type="term" value="P:protein targeting"/>
    <property type="evidence" value="ECO:0007669"/>
    <property type="project" value="UniProtKB-UniRule"/>
</dbReference>
<evidence type="ECO:0000256" key="6">
    <source>
        <dbReference type="ARBA" id="ARBA00022989"/>
    </source>
</evidence>
<evidence type="ECO:0000259" key="11">
    <source>
        <dbReference type="Pfam" id="PF21760"/>
    </source>
</evidence>
<dbReference type="Gene3D" id="3.30.1360.200">
    <property type="match status" value="1"/>
</dbReference>
<evidence type="ECO:0000259" key="12">
    <source>
        <dbReference type="Pfam" id="PF22599"/>
    </source>
</evidence>
<evidence type="ECO:0000256" key="8">
    <source>
        <dbReference type="ARBA" id="ARBA00023136"/>
    </source>
</evidence>
<dbReference type="InterPro" id="IPR048634">
    <property type="entry name" value="SecD_SecF_C"/>
</dbReference>
<dbReference type="PANTHER" id="PTHR30081">
    <property type="entry name" value="PROTEIN-EXPORT MEMBRANE PROTEIN SEC"/>
    <property type="match status" value="1"/>
</dbReference>
<reference evidence="13 14" key="1">
    <citation type="submission" date="2017-09" db="EMBL/GenBank/DDBJ databases">
        <title>Depth-based differentiation of microbial function through sediment-hosted aquifers and enrichment of novel symbionts in the deep terrestrial subsurface.</title>
        <authorList>
            <person name="Probst A.J."/>
            <person name="Ladd B."/>
            <person name="Jarett J.K."/>
            <person name="Geller-Mcgrath D.E."/>
            <person name="Sieber C.M."/>
            <person name="Emerson J.B."/>
            <person name="Anantharaman K."/>
            <person name="Thomas B.C."/>
            <person name="Malmstrom R."/>
            <person name="Stieglmeier M."/>
            <person name="Klingl A."/>
            <person name="Woyke T."/>
            <person name="Ryan C.M."/>
            <person name="Banfield J.F."/>
        </authorList>
    </citation>
    <scope>NUCLEOTIDE SEQUENCE [LARGE SCALE GENOMIC DNA]</scope>
    <source>
        <strain evidence="13">CG23_combo_of_CG06-09_8_20_14_all_54_14</strain>
    </source>
</reference>
<keyword evidence="7 9" id="KW-0811">Translocation</keyword>
<dbReference type="Pfam" id="PF22599">
    <property type="entry name" value="SecDF_P1_head"/>
    <property type="match status" value="1"/>
</dbReference>
<keyword evidence="4 9" id="KW-0812">Transmembrane</keyword>
<comment type="subunit">
    <text evidence="9">Forms a complex with SecF. Part of the essential Sec protein translocation apparatus which comprises SecA, SecYEG and auxiliary proteins SecDF. Other proteins may also be involved.</text>
</comment>
<gene>
    <name evidence="9 13" type="primary">secD</name>
    <name evidence="13" type="ORF">COX26_02035</name>
</gene>
<evidence type="ECO:0000256" key="4">
    <source>
        <dbReference type="ARBA" id="ARBA00022692"/>
    </source>
</evidence>
<protein>
    <recommendedName>
        <fullName evidence="9">Protein translocase subunit SecD</fullName>
    </recommendedName>
</protein>
<comment type="similarity">
    <text evidence="9">Belongs to the SecD/SecF family. SecD subfamily.</text>
</comment>
<evidence type="ECO:0000256" key="7">
    <source>
        <dbReference type="ARBA" id="ARBA00023010"/>
    </source>
</evidence>
<evidence type="ECO:0000256" key="3">
    <source>
        <dbReference type="ARBA" id="ARBA00022475"/>
    </source>
</evidence>
<dbReference type="EMBL" id="PCRZ01000034">
    <property type="protein sequence ID" value="PIP29825.1"/>
    <property type="molecule type" value="Genomic_DNA"/>
</dbReference>
<keyword evidence="2 9" id="KW-0813">Transport</keyword>
<dbReference type="Pfam" id="PF21760">
    <property type="entry name" value="SecD_1st"/>
    <property type="match status" value="1"/>
</dbReference>
<dbReference type="GO" id="GO:0005886">
    <property type="term" value="C:plasma membrane"/>
    <property type="evidence" value="ECO:0007669"/>
    <property type="project" value="UniProtKB-SubCell"/>
</dbReference>
<name>A0A2G9Z9I0_9BACT</name>
<feature type="domain" description="SecDF P1 head subdomain" evidence="12">
    <location>
        <begin position="143"/>
        <end position="245"/>
    </location>
</feature>
<dbReference type="InterPro" id="IPR054384">
    <property type="entry name" value="SecDF_P1_head"/>
</dbReference>
<dbReference type="InterPro" id="IPR005791">
    <property type="entry name" value="SecD"/>
</dbReference>
<evidence type="ECO:0000256" key="1">
    <source>
        <dbReference type="ARBA" id="ARBA00004651"/>
    </source>
</evidence>
<feature type="transmembrane region" description="Helical" evidence="9">
    <location>
        <begin position="267"/>
        <end position="286"/>
    </location>
</feature>
<dbReference type="PANTHER" id="PTHR30081:SF1">
    <property type="entry name" value="PROTEIN TRANSLOCASE SUBUNIT SECD"/>
    <property type="match status" value="1"/>
</dbReference>
<comment type="caution">
    <text evidence="13">The sequence shown here is derived from an EMBL/GenBank/DDBJ whole genome shotgun (WGS) entry which is preliminary data.</text>
</comment>
<dbReference type="InterPro" id="IPR055344">
    <property type="entry name" value="SecD_SecF_C_bact"/>
</dbReference>
<proteinExistence type="inferred from homology"/>
<dbReference type="InterPro" id="IPR001036">
    <property type="entry name" value="Acrflvin-R"/>
</dbReference>
<dbReference type="Pfam" id="PF02355">
    <property type="entry name" value="SecD_SecF_C"/>
    <property type="match status" value="1"/>
</dbReference>
<evidence type="ECO:0000313" key="13">
    <source>
        <dbReference type="EMBL" id="PIP29825.1"/>
    </source>
</evidence>
<dbReference type="GO" id="GO:0065002">
    <property type="term" value="P:intracellular protein transmembrane transport"/>
    <property type="evidence" value="ECO:0007669"/>
    <property type="project" value="UniProtKB-UniRule"/>
</dbReference>
<dbReference type="NCBIfam" id="TIGR00916">
    <property type="entry name" value="2A0604s01"/>
    <property type="match status" value="1"/>
</dbReference>
<keyword evidence="8 9" id="KW-0472">Membrane</keyword>
<dbReference type="GO" id="GO:0015450">
    <property type="term" value="F:protein-transporting ATPase activity"/>
    <property type="evidence" value="ECO:0007669"/>
    <property type="project" value="InterPro"/>
</dbReference>
<keyword evidence="6 9" id="KW-1133">Transmembrane helix</keyword>
<dbReference type="InterPro" id="IPR048631">
    <property type="entry name" value="SecD_1st"/>
</dbReference>
<evidence type="ECO:0000313" key="14">
    <source>
        <dbReference type="Proteomes" id="UP000228812"/>
    </source>
</evidence>
<dbReference type="InterPro" id="IPR022813">
    <property type="entry name" value="SecD/SecF_arch_bac"/>
</dbReference>
<evidence type="ECO:0000256" key="2">
    <source>
        <dbReference type="ARBA" id="ARBA00022448"/>
    </source>
</evidence>
<accession>A0A2G9Z9I0</accession>
<evidence type="ECO:0000256" key="5">
    <source>
        <dbReference type="ARBA" id="ARBA00022927"/>
    </source>
</evidence>
<evidence type="ECO:0000256" key="9">
    <source>
        <dbReference type="HAMAP-Rule" id="MF_01463"/>
    </source>
</evidence>